<feature type="transmembrane region" description="Helical" evidence="6">
    <location>
        <begin position="229"/>
        <end position="248"/>
    </location>
</feature>
<keyword evidence="5 6" id="KW-0472">Membrane</keyword>
<evidence type="ECO:0000256" key="4">
    <source>
        <dbReference type="ARBA" id="ARBA00022989"/>
    </source>
</evidence>
<dbReference type="PANTHER" id="PTHR30043">
    <property type="entry name" value="PHOSPHONATES TRANSPORT SYSTEM PERMEASE PROTEIN"/>
    <property type="match status" value="1"/>
</dbReference>
<keyword evidence="2 6" id="KW-0813">Transport</keyword>
<dbReference type="Gene3D" id="1.10.3720.10">
    <property type="entry name" value="MetI-like"/>
    <property type="match status" value="1"/>
</dbReference>
<feature type="transmembrane region" description="Helical" evidence="6">
    <location>
        <begin position="202"/>
        <end position="222"/>
    </location>
</feature>
<feature type="transmembrane region" description="Helical" evidence="6">
    <location>
        <begin position="32"/>
        <end position="50"/>
    </location>
</feature>
<dbReference type="AlphaFoldDB" id="A0A1S8DBE6"/>
<dbReference type="SUPFAM" id="SSF161098">
    <property type="entry name" value="MetI-like"/>
    <property type="match status" value="1"/>
</dbReference>
<name>A0A1S8DBE6_9PROT</name>
<comment type="caution">
    <text evidence="8">The sequence shown here is derived from an EMBL/GenBank/DDBJ whole genome shotgun (WGS) entry which is preliminary data.</text>
</comment>
<evidence type="ECO:0000256" key="2">
    <source>
        <dbReference type="ARBA" id="ARBA00022448"/>
    </source>
</evidence>
<dbReference type="EMBL" id="LLWF02000002">
    <property type="protein sequence ID" value="ONH84910.1"/>
    <property type="molecule type" value="Genomic_DNA"/>
</dbReference>
<sequence length="288" mass="30410">MSGAIRNAALADLPGLVARHPLAFRRMPPSRIQALAITAAALALLAVSIWRLELSPLRVFAGMGQMLHFLTLMLPPDPGSWARFVQMLQLLAETLAIAFLGTLVASILAIPLGFLAARNTTINRVVHFLSRRALDGVRGVDALIWALIWISVVGLGPFAGVLAIVTSDIGTFGKLYSEAIEAVDRKAAEGIASTGGNRLHGIRYGVLPQVLPVLAGQVLYMFESNTRSSSIIGIVGAGGIGLMLSEMIRTLEWPAVSMIVVLILVMVAAIDALSSRLRAAIAGAPSGH</sequence>
<gene>
    <name evidence="8" type="ORF">APZ41_001585</name>
</gene>
<accession>A0A1S8DBE6</accession>
<reference evidence="8" key="1">
    <citation type="submission" date="2016-12" db="EMBL/GenBank/DDBJ databases">
        <title>Draft genome sequence of Roseomonas mucosa strain AU37, isolated from a peripheral intravenous catheter.</title>
        <authorList>
            <person name="Choudhury M.A."/>
            <person name="Sidjabat H.E."/>
            <person name="Wailan A.M."/>
            <person name="Zhang L."/>
            <person name="Marsh N.M."/>
            <person name="Rickard C.M."/>
            <person name="Davies M."/>
            <person name="Mcmillan D.J."/>
        </authorList>
    </citation>
    <scope>NUCLEOTIDE SEQUENCE [LARGE SCALE GENOMIC DNA]</scope>
    <source>
        <strain evidence="8">AU37</strain>
    </source>
</reference>
<evidence type="ECO:0000256" key="1">
    <source>
        <dbReference type="ARBA" id="ARBA00004651"/>
    </source>
</evidence>
<keyword evidence="4 6" id="KW-1133">Transmembrane helix</keyword>
<evidence type="ECO:0000259" key="7">
    <source>
        <dbReference type="PROSITE" id="PS50928"/>
    </source>
</evidence>
<dbReference type="GO" id="GO:0005886">
    <property type="term" value="C:plasma membrane"/>
    <property type="evidence" value="ECO:0007669"/>
    <property type="project" value="UniProtKB-SubCell"/>
</dbReference>
<dbReference type="Pfam" id="PF00528">
    <property type="entry name" value="BPD_transp_1"/>
    <property type="match status" value="1"/>
</dbReference>
<dbReference type="InterPro" id="IPR035906">
    <property type="entry name" value="MetI-like_sf"/>
</dbReference>
<protein>
    <submittedName>
        <fullName evidence="8">Phosphonate ABC transporter, permease protein PhnE</fullName>
    </submittedName>
</protein>
<comment type="subcellular location">
    <subcellularLocation>
        <location evidence="1 6">Cell membrane</location>
        <topology evidence="1 6">Multi-pass membrane protein</topology>
    </subcellularLocation>
</comment>
<keyword evidence="9" id="KW-1185">Reference proteome</keyword>
<feature type="transmembrane region" description="Helical" evidence="6">
    <location>
        <begin position="142"/>
        <end position="165"/>
    </location>
</feature>
<evidence type="ECO:0000313" key="8">
    <source>
        <dbReference type="EMBL" id="ONH84910.1"/>
    </source>
</evidence>
<evidence type="ECO:0000313" key="9">
    <source>
        <dbReference type="Proteomes" id="UP000054844"/>
    </source>
</evidence>
<feature type="transmembrane region" description="Helical" evidence="6">
    <location>
        <begin position="95"/>
        <end position="117"/>
    </location>
</feature>
<dbReference type="InterPro" id="IPR005769">
    <property type="entry name" value="PhnE/PtxC"/>
</dbReference>
<comment type="similarity">
    <text evidence="6">Belongs to the binding-protein-dependent transport system permease family.</text>
</comment>
<evidence type="ECO:0000256" key="3">
    <source>
        <dbReference type="ARBA" id="ARBA00022692"/>
    </source>
</evidence>
<dbReference type="GO" id="GO:0015416">
    <property type="term" value="F:ABC-type phosphonate transporter activity"/>
    <property type="evidence" value="ECO:0007669"/>
    <property type="project" value="InterPro"/>
</dbReference>
<feature type="transmembrane region" description="Helical" evidence="6">
    <location>
        <begin position="254"/>
        <end position="273"/>
    </location>
</feature>
<dbReference type="OrthoDB" id="7820570at2"/>
<dbReference type="NCBIfam" id="TIGR01097">
    <property type="entry name" value="PhnE"/>
    <property type="match status" value="1"/>
</dbReference>
<dbReference type="InterPro" id="IPR000515">
    <property type="entry name" value="MetI-like"/>
</dbReference>
<dbReference type="Proteomes" id="UP000054844">
    <property type="component" value="Unassembled WGS sequence"/>
</dbReference>
<organism evidence="8 9">
    <name type="scientific">Roseomonas mucosa</name>
    <dbReference type="NCBI Taxonomy" id="207340"/>
    <lineage>
        <taxon>Bacteria</taxon>
        <taxon>Pseudomonadati</taxon>
        <taxon>Pseudomonadota</taxon>
        <taxon>Alphaproteobacteria</taxon>
        <taxon>Acetobacterales</taxon>
        <taxon>Roseomonadaceae</taxon>
        <taxon>Roseomonas</taxon>
    </lineage>
</organism>
<dbReference type="STRING" id="207340.APZ41_001585"/>
<feature type="domain" description="ABC transmembrane type-1" evidence="7">
    <location>
        <begin position="91"/>
        <end position="274"/>
    </location>
</feature>
<evidence type="ECO:0000256" key="6">
    <source>
        <dbReference type="RuleBase" id="RU363032"/>
    </source>
</evidence>
<dbReference type="PROSITE" id="PS50928">
    <property type="entry name" value="ABC_TM1"/>
    <property type="match status" value="1"/>
</dbReference>
<evidence type="ECO:0000256" key="5">
    <source>
        <dbReference type="ARBA" id="ARBA00023136"/>
    </source>
</evidence>
<keyword evidence="3 6" id="KW-0812">Transmembrane</keyword>
<dbReference type="PANTHER" id="PTHR30043:SF9">
    <property type="entry name" value="PHOSPHONATES TRANSPORT SYSTEM PERMEASE PROTEIN"/>
    <property type="match status" value="1"/>
</dbReference>
<dbReference type="RefSeq" id="WP_058390034.1">
    <property type="nucleotide sequence ID" value="NZ_CP025061.1"/>
</dbReference>
<proteinExistence type="inferred from homology"/>